<reference evidence="1" key="4">
    <citation type="submission" date="2019-03" db="UniProtKB">
        <authorList>
            <consortium name="EnsemblPlants"/>
        </authorList>
    </citation>
    <scope>IDENTIFICATION</scope>
</reference>
<name>A0A453MR51_AEGTS</name>
<organism evidence="1 2">
    <name type="scientific">Aegilops tauschii subsp. strangulata</name>
    <name type="common">Goatgrass</name>
    <dbReference type="NCBI Taxonomy" id="200361"/>
    <lineage>
        <taxon>Eukaryota</taxon>
        <taxon>Viridiplantae</taxon>
        <taxon>Streptophyta</taxon>
        <taxon>Embryophyta</taxon>
        <taxon>Tracheophyta</taxon>
        <taxon>Spermatophyta</taxon>
        <taxon>Magnoliopsida</taxon>
        <taxon>Liliopsida</taxon>
        <taxon>Poales</taxon>
        <taxon>Poaceae</taxon>
        <taxon>BOP clade</taxon>
        <taxon>Pooideae</taxon>
        <taxon>Triticodae</taxon>
        <taxon>Triticeae</taxon>
        <taxon>Triticinae</taxon>
        <taxon>Aegilops</taxon>
    </lineage>
</organism>
<proteinExistence type="predicted"/>
<dbReference type="EnsemblPlants" id="AET6Gv20043500.3">
    <property type="protein sequence ID" value="AET6Gv20043500.3"/>
    <property type="gene ID" value="AET6Gv20043500"/>
</dbReference>
<reference evidence="2" key="2">
    <citation type="journal article" date="2017" name="Nat. Plants">
        <title>The Aegilops tauschii genome reveals multiple impacts of transposons.</title>
        <authorList>
            <person name="Zhao G."/>
            <person name="Zou C."/>
            <person name="Li K."/>
            <person name="Wang K."/>
            <person name="Li T."/>
            <person name="Gao L."/>
            <person name="Zhang X."/>
            <person name="Wang H."/>
            <person name="Yang Z."/>
            <person name="Liu X."/>
            <person name="Jiang W."/>
            <person name="Mao L."/>
            <person name="Kong X."/>
            <person name="Jiao Y."/>
            <person name="Jia J."/>
        </authorList>
    </citation>
    <scope>NUCLEOTIDE SEQUENCE [LARGE SCALE GENOMIC DNA]</scope>
    <source>
        <strain evidence="2">cv. AL8/78</strain>
    </source>
</reference>
<dbReference type="EnsemblPlants" id="AET6Gv20043500.2">
    <property type="protein sequence ID" value="AET6Gv20043500.2"/>
    <property type="gene ID" value="AET6Gv20043500"/>
</dbReference>
<dbReference type="AlphaFoldDB" id="A0A453MR51"/>
<keyword evidence="2" id="KW-1185">Reference proteome</keyword>
<reference evidence="1" key="3">
    <citation type="journal article" date="2017" name="Nature">
        <title>Genome sequence of the progenitor of the wheat D genome Aegilops tauschii.</title>
        <authorList>
            <person name="Luo M.C."/>
            <person name="Gu Y.Q."/>
            <person name="Puiu D."/>
            <person name="Wang H."/>
            <person name="Twardziok S.O."/>
            <person name="Deal K.R."/>
            <person name="Huo N."/>
            <person name="Zhu T."/>
            <person name="Wang L."/>
            <person name="Wang Y."/>
            <person name="McGuire P.E."/>
            <person name="Liu S."/>
            <person name="Long H."/>
            <person name="Ramasamy R.K."/>
            <person name="Rodriguez J.C."/>
            <person name="Van S.L."/>
            <person name="Yuan L."/>
            <person name="Wang Z."/>
            <person name="Xia Z."/>
            <person name="Xiao L."/>
            <person name="Anderson O.D."/>
            <person name="Ouyang S."/>
            <person name="Liang Y."/>
            <person name="Zimin A.V."/>
            <person name="Pertea G."/>
            <person name="Qi P."/>
            <person name="Bennetzen J.L."/>
            <person name="Dai X."/>
            <person name="Dawson M.W."/>
            <person name="Muller H.G."/>
            <person name="Kugler K."/>
            <person name="Rivarola-Duarte L."/>
            <person name="Spannagl M."/>
            <person name="Mayer K.F.X."/>
            <person name="Lu F.H."/>
            <person name="Bevan M.W."/>
            <person name="Leroy P."/>
            <person name="Li P."/>
            <person name="You F.M."/>
            <person name="Sun Q."/>
            <person name="Liu Z."/>
            <person name="Lyons E."/>
            <person name="Wicker T."/>
            <person name="Salzberg S.L."/>
            <person name="Devos K.M."/>
            <person name="Dvorak J."/>
        </authorList>
    </citation>
    <scope>NUCLEOTIDE SEQUENCE [LARGE SCALE GENOMIC DNA]</scope>
    <source>
        <strain evidence="1">cv. AL8/78</strain>
    </source>
</reference>
<reference evidence="1" key="5">
    <citation type="journal article" date="2021" name="G3 (Bethesda)">
        <title>Aegilops tauschii genome assembly Aet v5.0 features greater sequence contiguity and improved annotation.</title>
        <authorList>
            <person name="Wang L."/>
            <person name="Zhu T."/>
            <person name="Rodriguez J.C."/>
            <person name="Deal K.R."/>
            <person name="Dubcovsky J."/>
            <person name="McGuire P.E."/>
            <person name="Lux T."/>
            <person name="Spannagl M."/>
            <person name="Mayer K.F.X."/>
            <person name="Baldrich P."/>
            <person name="Meyers B.C."/>
            <person name="Huo N."/>
            <person name="Gu Y.Q."/>
            <person name="Zhou H."/>
            <person name="Devos K.M."/>
            <person name="Bennetzen J.L."/>
            <person name="Unver T."/>
            <person name="Budak H."/>
            <person name="Gulick P.J."/>
            <person name="Galiba G."/>
            <person name="Kalapos B."/>
            <person name="Nelson D.R."/>
            <person name="Li P."/>
            <person name="You F.M."/>
            <person name="Luo M.C."/>
            <person name="Dvorak J."/>
        </authorList>
    </citation>
    <scope>NUCLEOTIDE SEQUENCE [LARGE SCALE GENOMIC DNA]</scope>
    <source>
        <strain evidence="1">cv. AL8/78</strain>
    </source>
</reference>
<evidence type="ECO:0000313" key="2">
    <source>
        <dbReference type="Proteomes" id="UP000015105"/>
    </source>
</evidence>
<accession>A0A453MR51</accession>
<reference evidence="2" key="1">
    <citation type="journal article" date="2014" name="Science">
        <title>Ancient hybridizations among the ancestral genomes of bread wheat.</title>
        <authorList>
            <consortium name="International Wheat Genome Sequencing Consortium,"/>
            <person name="Marcussen T."/>
            <person name="Sandve S.R."/>
            <person name="Heier L."/>
            <person name="Spannagl M."/>
            <person name="Pfeifer M."/>
            <person name="Jakobsen K.S."/>
            <person name="Wulff B.B."/>
            <person name="Steuernagel B."/>
            <person name="Mayer K.F."/>
            <person name="Olsen O.A."/>
        </authorList>
    </citation>
    <scope>NUCLEOTIDE SEQUENCE [LARGE SCALE GENOMIC DNA]</scope>
    <source>
        <strain evidence="2">cv. AL8/78</strain>
    </source>
</reference>
<sequence>MVPRLQRCCTIRNMQFQLYRSSLQFRMKAWT</sequence>
<protein>
    <submittedName>
        <fullName evidence="1">Uncharacterized protein</fullName>
    </submittedName>
</protein>
<dbReference type="Gramene" id="AET6Gv20043500.3">
    <property type="protein sequence ID" value="AET6Gv20043500.3"/>
    <property type="gene ID" value="AET6Gv20043500"/>
</dbReference>
<evidence type="ECO:0000313" key="1">
    <source>
        <dbReference type="EnsemblPlants" id="AET6Gv20043500.3"/>
    </source>
</evidence>
<dbReference type="Proteomes" id="UP000015105">
    <property type="component" value="Chromosome 6D"/>
</dbReference>
<dbReference type="Gramene" id="AET6Gv20043500.2">
    <property type="protein sequence ID" value="AET6Gv20043500.2"/>
    <property type="gene ID" value="AET6Gv20043500"/>
</dbReference>